<evidence type="ECO:0000313" key="8">
    <source>
        <dbReference type="EMBL" id="KAK2557509.1"/>
    </source>
</evidence>
<evidence type="ECO:0000259" key="7">
    <source>
        <dbReference type="PROSITE" id="PS50835"/>
    </source>
</evidence>
<dbReference type="SUPFAM" id="SSF48726">
    <property type="entry name" value="Immunoglobulin"/>
    <property type="match status" value="1"/>
</dbReference>
<name>A0AAD9V175_ACRCE</name>
<dbReference type="InterPro" id="IPR013098">
    <property type="entry name" value="Ig_I-set"/>
</dbReference>
<dbReference type="Proteomes" id="UP001249851">
    <property type="component" value="Unassembled WGS sequence"/>
</dbReference>
<feature type="transmembrane region" description="Helical" evidence="6">
    <location>
        <begin position="321"/>
        <end position="341"/>
    </location>
</feature>
<gene>
    <name evidence="8" type="ORF">P5673_020256</name>
</gene>
<dbReference type="GO" id="GO:0016020">
    <property type="term" value="C:membrane"/>
    <property type="evidence" value="ECO:0007669"/>
    <property type="project" value="UniProtKB-SubCell"/>
</dbReference>
<dbReference type="InterPro" id="IPR007110">
    <property type="entry name" value="Ig-like_dom"/>
</dbReference>
<accession>A0AAD9V175</accession>
<keyword evidence="4" id="KW-0325">Glycoprotein</keyword>
<keyword evidence="9" id="KW-1185">Reference proteome</keyword>
<dbReference type="InterPro" id="IPR013783">
    <property type="entry name" value="Ig-like_fold"/>
</dbReference>
<dbReference type="SMART" id="SM00408">
    <property type="entry name" value="IGc2"/>
    <property type="match status" value="1"/>
</dbReference>
<keyword evidence="2 6" id="KW-0472">Membrane</keyword>
<keyword evidence="3" id="KW-1015">Disulfide bond</keyword>
<dbReference type="Gene3D" id="2.60.40.10">
    <property type="entry name" value="Immunoglobulins"/>
    <property type="match status" value="2"/>
</dbReference>
<dbReference type="EMBL" id="JARQWQ010000049">
    <property type="protein sequence ID" value="KAK2557509.1"/>
    <property type="molecule type" value="Genomic_DNA"/>
</dbReference>
<dbReference type="PROSITE" id="PS50835">
    <property type="entry name" value="IG_LIKE"/>
    <property type="match status" value="1"/>
</dbReference>
<dbReference type="AlphaFoldDB" id="A0AAD9V175"/>
<dbReference type="PANTHER" id="PTHR11640">
    <property type="entry name" value="NEPHRIN"/>
    <property type="match status" value="1"/>
</dbReference>
<keyword evidence="5" id="KW-0393">Immunoglobulin domain</keyword>
<dbReference type="InterPro" id="IPR051275">
    <property type="entry name" value="Cell_adhesion_signaling"/>
</dbReference>
<organism evidence="8 9">
    <name type="scientific">Acropora cervicornis</name>
    <name type="common">Staghorn coral</name>
    <dbReference type="NCBI Taxonomy" id="6130"/>
    <lineage>
        <taxon>Eukaryota</taxon>
        <taxon>Metazoa</taxon>
        <taxon>Cnidaria</taxon>
        <taxon>Anthozoa</taxon>
        <taxon>Hexacorallia</taxon>
        <taxon>Scleractinia</taxon>
        <taxon>Astrocoeniina</taxon>
        <taxon>Acroporidae</taxon>
        <taxon>Acropora</taxon>
    </lineage>
</organism>
<evidence type="ECO:0000256" key="1">
    <source>
        <dbReference type="ARBA" id="ARBA00004479"/>
    </source>
</evidence>
<dbReference type="InterPro" id="IPR036179">
    <property type="entry name" value="Ig-like_dom_sf"/>
</dbReference>
<feature type="domain" description="Ig-like" evidence="7">
    <location>
        <begin position="90"/>
        <end position="226"/>
    </location>
</feature>
<proteinExistence type="predicted"/>
<keyword evidence="6" id="KW-0812">Transmembrane</keyword>
<evidence type="ECO:0000256" key="4">
    <source>
        <dbReference type="ARBA" id="ARBA00023180"/>
    </source>
</evidence>
<keyword evidence="6" id="KW-1133">Transmembrane helix</keyword>
<evidence type="ECO:0000256" key="6">
    <source>
        <dbReference type="SAM" id="Phobius"/>
    </source>
</evidence>
<evidence type="ECO:0000256" key="5">
    <source>
        <dbReference type="ARBA" id="ARBA00023319"/>
    </source>
</evidence>
<sequence length="400" mass="43125">MQLKGRTSHSSGRYTLDGSLIAVRFSNVAGTGDDAIGSRVGPGKINTTEKFEAQFRAQAESTGADLTIQAVKLSDQGKYQLTVVSGVSAPANNIVTSNDQTITAPTKLILKCSADGKPKPTITWTRISDNTVVSMPLSITRGKKEEIHPKVTAAQQVYVGRELTASLNSKVKGNPTPTISWSPCDVANLFCDKQYLNISKVQTASANYTCTANNALGVDSATTVLRRVFAYTNHNYSGAELLTVSFTVNNCGILHFHVVLKFTTEVAEDDTIFIIQNAIVDGKIGELTVNVSCIMGIPRFPETIITAPRCPVTKLDDKKTVVIICAVLGSVAPIGFVIWYVRKKKYCSETKGGVHVMSCYCYSEFLRLGSAGEVGPRYPDVHVGAAMGTDIALRHAFMDK</sequence>
<dbReference type="InterPro" id="IPR003598">
    <property type="entry name" value="Ig_sub2"/>
</dbReference>
<evidence type="ECO:0000256" key="3">
    <source>
        <dbReference type="ARBA" id="ARBA00023157"/>
    </source>
</evidence>
<comment type="caution">
    <text evidence="8">The sequence shown here is derived from an EMBL/GenBank/DDBJ whole genome shotgun (WGS) entry which is preliminary data.</text>
</comment>
<protein>
    <recommendedName>
        <fullName evidence="7">Ig-like domain-containing protein</fullName>
    </recommendedName>
</protein>
<evidence type="ECO:0000256" key="2">
    <source>
        <dbReference type="ARBA" id="ARBA00023136"/>
    </source>
</evidence>
<dbReference type="Pfam" id="PF07679">
    <property type="entry name" value="I-set"/>
    <property type="match status" value="1"/>
</dbReference>
<evidence type="ECO:0000313" key="9">
    <source>
        <dbReference type="Proteomes" id="UP001249851"/>
    </source>
</evidence>
<reference evidence="8" key="1">
    <citation type="journal article" date="2023" name="G3 (Bethesda)">
        <title>Whole genome assembly and annotation of the endangered Caribbean coral Acropora cervicornis.</title>
        <authorList>
            <person name="Selwyn J.D."/>
            <person name="Vollmer S.V."/>
        </authorList>
    </citation>
    <scope>NUCLEOTIDE SEQUENCE</scope>
    <source>
        <strain evidence="8">K2</strain>
    </source>
</reference>
<comment type="subcellular location">
    <subcellularLocation>
        <location evidence="1">Membrane</location>
        <topology evidence="1">Single-pass type I membrane protein</topology>
    </subcellularLocation>
</comment>
<reference evidence="8" key="2">
    <citation type="journal article" date="2023" name="Science">
        <title>Genomic signatures of disease resistance in endangered staghorn corals.</title>
        <authorList>
            <person name="Vollmer S.V."/>
            <person name="Selwyn J.D."/>
            <person name="Despard B.A."/>
            <person name="Roesel C.L."/>
        </authorList>
    </citation>
    <scope>NUCLEOTIDE SEQUENCE</scope>
    <source>
        <strain evidence="8">K2</strain>
    </source>
</reference>